<proteinExistence type="predicted"/>
<name>A0ABX1DL29_9HYPH</name>
<keyword evidence="2" id="KW-1185">Reference proteome</keyword>
<evidence type="ECO:0000313" key="1">
    <source>
        <dbReference type="EMBL" id="NKC03689.1"/>
    </source>
</evidence>
<gene>
    <name evidence="1" type="ORF">HED55_11430</name>
</gene>
<dbReference type="EMBL" id="JAAVLN010000001">
    <property type="protein sequence ID" value="NKC03689.1"/>
    <property type="molecule type" value="Genomic_DNA"/>
</dbReference>
<dbReference type="Proteomes" id="UP000704467">
    <property type="component" value="Unassembled WGS sequence"/>
</dbReference>
<reference evidence="1 2" key="1">
    <citation type="submission" date="2020-03" db="EMBL/GenBank/DDBJ databases">
        <title>Whole genome sequencing of clinical and environmental type strains of Ochrobactrum.</title>
        <authorList>
            <person name="Dharne M."/>
        </authorList>
    </citation>
    <scope>NUCLEOTIDE SEQUENCE [LARGE SCALE GENOMIC DNA]</scope>
    <source>
        <strain evidence="1 2">CIP 109452</strain>
    </source>
</reference>
<comment type="caution">
    <text evidence="1">The sequence shown here is derived from an EMBL/GenBank/DDBJ whole genome shotgun (WGS) entry which is preliminary data.</text>
</comment>
<organism evidence="1 2">
    <name type="scientific">Brucella haematophila</name>
    <dbReference type="NCBI Taxonomy" id="419474"/>
    <lineage>
        <taxon>Bacteria</taxon>
        <taxon>Pseudomonadati</taxon>
        <taxon>Pseudomonadota</taxon>
        <taxon>Alphaproteobacteria</taxon>
        <taxon>Hyphomicrobiales</taxon>
        <taxon>Brucellaceae</taxon>
        <taxon>Brucella/Ochrobactrum group</taxon>
        <taxon>Brucella</taxon>
    </lineage>
</organism>
<sequence>MVRFGESLPDVVRTKEKIDESPIRRRFVPAFGLKVNENGFHGLIFDNQLLGIVKFFFKLLKVLSLAVDALLAKVNGDGVLFCLYRDVASMRFSIWWLSTIRLPYVAVNKRRRNQSQRFVADSFQSRSIR</sequence>
<accession>A0ABX1DL29</accession>
<protein>
    <submittedName>
        <fullName evidence="1">Uncharacterized protein</fullName>
    </submittedName>
</protein>
<evidence type="ECO:0000313" key="2">
    <source>
        <dbReference type="Proteomes" id="UP000704467"/>
    </source>
</evidence>